<evidence type="ECO:0000256" key="7">
    <source>
        <dbReference type="ARBA" id="ARBA00022630"/>
    </source>
</evidence>
<evidence type="ECO:0000256" key="5">
    <source>
        <dbReference type="ARBA" id="ARBA00008802"/>
    </source>
</evidence>
<keyword evidence="11 14" id="KW-0560">Oxidoreductase</keyword>
<comment type="similarity">
    <text evidence="5 14">Belongs to the squalene monooxygenase family.</text>
</comment>
<feature type="domain" description="Squalene epoxidase" evidence="16">
    <location>
        <begin position="200"/>
        <end position="476"/>
    </location>
</feature>
<dbReference type="AlphaFoldDB" id="A0A9W3C2P3"/>
<sequence length="521" mass="57869">MVSTYAWLWTLLAFVLTWMVFYLIKKKKAETDEAEERRDGVADVIIVGAGVAGSALAYALAKDGRRVHVIERDLKEPQRFMGELMQAGGRLKLAQLGLEDCLKEIDAQQSNSLALYKDGKHGTLYYPKCSKYRQFLRLFPYEPNSRFLRNGRLVQGLRKKAASLTNVQLEEGTVKSLIEVKGVVKGVTYKNSAGEEITAFAPLTVVCDGCYSNLRRSAIDNKDEVLSHFVGYVVKNSRLEDPHSMHLTFSKPFPCAIYQITSDEVRVAAELPADSIPSMANGEMVNFLRKTLAPQIPEAGKLRETFLKGLDDGLLEVKIHPNKSMSAKPCDRRGVIVLGDAFNMRHPIIASGMMVALSDVLIIRNLLRSLPNIGNTKKVSELIKSFYIIRKPMAATVNTLAGIFSQVLIATTDEAKEGMRQGCFNYLCTGGFRTSGMMAILGGMNPRPLTLVLHLVAITLTSMGYVLSPFPSPRRFWHSLRTLAWALKMLGAHMVDEGFKEMLIPTNAAAYRRNYMATASD</sequence>
<evidence type="ECO:0000256" key="2">
    <source>
        <dbReference type="ARBA" id="ARBA00002173"/>
    </source>
</evidence>
<dbReference type="InterPro" id="IPR006076">
    <property type="entry name" value="FAD-dep_OxRdtase"/>
</dbReference>
<evidence type="ECO:0000259" key="15">
    <source>
        <dbReference type="Pfam" id="PF01266"/>
    </source>
</evidence>
<dbReference type="GO" id="GO:0004506">
    <property type="term" value="F:squalene monooxygenase activity"/>
    <property type="evidence" value="ECO:0007669"/>
    <property type="project" value="UniProtKB-UniRule"/>
</dbReference>
<evidence type="ECO:0000256" key="12">
    <source>
        <dbReference type="ARBA" id="ARBA00023136"/>
    </source>
</evidence>
<keyword evidence="8 14" id="KW-0812">Transmembrane</keyword>
<dbReference type="Pfam" id="PF01266">
    <property type="entry name" value="DAO"/>
    <property type="match status" value="1"/>
</dbReference>
<evidence type="ECO:0000256" key="14">
    <source>
        <dbReference type="RuleBase" id="RU367121"/>
    </source>
</evidence>
<dbReference type="FunFam" id="3.50.50.60:FF:000074">
    <property type="entry name" value="Squalene monooxygenase 2"/>
    <property type="match status" value="1"/>
</dbReference>
<evidence type="ECO:0000256" key="6">
    <source>
        <dbReference type="ARBA" id="ARBA00012312"/>
    </source>
</evidence>
<keyword evidence="12 14" id="KW-0472">Membrane</keyword>
<evidence type="ECO:0000256" key="1">
    <source>
        <dbReference type="ARBA" id="ARBA00001974"/>
    </source>
</evidence>
<dbReference type="PANTHER" id="PTHR10835">
    <property type="entry name" value="SQUALENE MONOOXYGENASE"/>
    <property type="match status" value="1"/>
</dbReference>
<proteinExistence type="inferred from homology"/>
<dbReference type="EC" id="1.14.14.17" evidence="6 14"/>
<dbReference type="SUPFAM" id="SSF51905">
    <property type="entry name" value="FAD/NAD(P)-binding domain"/>
    <property type="match status" value="1"/>
</dbReference>
<keyword evidence="9 14" id="KW-0274">FAD</keyword>
<name>A0A9W3C2P3_RAPSA</name>
<evidence type="ECO:0000256" key="3">
    <source>
        <dbReference type="ARBA" id="ARBA00004141"/>
    </source>
</evidence>
<evidence type="ECO:0000256" key="4">
    <source>
        <dbReference type="ARBA" id="ARBA00005018"/>
    </source>
</evidence>
<dbReference type="Pfam" id="PF08491">
    <property type="entry name" value="SE"/>
    <property type="match status" value="1"/>
</dbReference>
<dbReference type="KEGG" id="rsz:108837227"/>
<dbReference type="GO" id="GO:0016126">
    <property type="term" value="P:sterol biosynthetic process"/>
    <property type="evidence" value="ECO:0007669"/>
    <property type="project" value="UniProtKB-UniRule"/>
</dbReference>
<evidence type="ECO:0000256" key="9">
    <source>
        <dbReference type="ARBA" id="ARBA00022827"/>
    </source>
</evidence>
<dbReference type="PANTHER" id="PTHR10835:SF20">
    <property type="entry name" value="SQUALENE EPOXIDASE 4"/>
    <property type="match status" value="1"/>
</dbReference>
<gene>
    <name evidence="18" type="primary">LOC108837227</name>
</gene>
<keyword evidence="7 14" id="KW-0285">Flavoprotein</keyword>
<dbReference type="GO" id="GO:0009725">
    <property type="term" value="P:response to hormone"/>
    <property type="evidence" value="ECO:0007669"/>
    <property type="project" value="UniProtKB-ARBA"/>
</dbReference>
<organism evidence="17 18">
    <name type="scientific">Raphanus sativus</name>
    <name type="common">Radish</name>
    <name type="synonym">Raphanus raphanistrum var. sativus</name>
    <dbReference type="NCBI Taxonomy" id="3726"/>
    <lineage>
        <taxon>Eukaryota</taxon>
        <taxon>Viridiplantae</taxon>
        <taxon>Streptophyta</taxon>
        <taxon>Embryophyta</taxon>
        <taxon>Tracheophyta</taxon>
        <taxon>Spermatophyta</taxon>
        <taxon>Magnoliopsida</taxon>
        <taxon>eudicotyledons</taxon>
        <taxon>Gunneridae</taxon>
        <taxon>Pentapetalae</taxon>
        <taxon>rosids</taxon>
        <taxon>malvids</taxon>
        <taxon>Brassicales</taxon>
        <taxon>Brassicaceae</taxon>
        <taxon>Brassiceae</taxon>
        <taxon>Raphanus</taxon>
    </lineage>
</organism>
<protein>
    <recommendedName>
        <fullName evidence="6 14">Squalene monooxygenase</fullName>
        <ecNumber evidence="6 14">1.14.14.17</ecNumber>
    </recommendedName>
</protein>
<dbReference type="GO" id="GO:0016020">
    <property type="term" value="C:membrane"/>
    <property type="evidence" value="ECO:0007669"/>
    <property type="project" value="UniProtKB-SubCell"/>
</dbReference>
<dbReference type="Proteomes" id="UP000504610">
    <property type="component" value="Chromosome 6"/>
</dbReference>
<comment type="function">
    <text evidence="2 14">Catalyzes the stereospecific oxidation of squalene to (S)-2,3-epoxysqualene, and is considered to be a rate-limiting enzyme in steroid biosynthesis.</text>
</comment>
<keyword evidence="17" id="KW-1185">Reference proteome</keyword>
<feature type="transmembrane region" description="Helical" evidence="14">
    <location>
        <begin position="44"/>
        <end position="61"/>
    </location>
</feature>
<accession>A0A9W3C2P3</accession>
<dbReference type="Gene3D" id="3.50.50.60">
    <property type="entry name" value="FAD/NAD(P)-binding domain"/>
    <property type="match status" value="1"/>
</dbReference>
<reference evidence="17" key="1">
    <citation type="journal article" date="2019" name="Database">
        <title>The radish genome database (RadishGD): an integrated information resource for radish genomics.</title>
        <authorList>
            <person name="Yu H.J."/>
            <person name="Baek S."/>
            <person name="Lee Y.J."/>
            <person name="Cho A."/>
            <person name="Mun J.H."/>
        </authorList>
    </citation>
    <scope>NUCLEOTIDE SEQUENCE [LARGE SCALE GENOMIC DNA]</scope>
    <source>
        <strain evidence="17">cv. WK10039</strain>
    </source>
</reference>
<evidence type="ECO:0000313" key="17">
    <source>
        <dbReference type="Proteomes" id="UP000504610"/>
    </source>
</evidence>
<evidence type="ECO:0000259" key="16">
    <source>
        <dbReference type="Pfam" id="PF08491"/>
    </source>
</evidence>
<evidence type="ECO:0000256" key="13">
    <source>
        <dbReference type="ARBA" id="ARBA00048658"/>
    </source>
</evidence>
<comment type="pathway">
    <text evidence="4">Terpene metabolism; lanosterol biosynthesis; lanosterol from farnesyl diphosphate: step 2/3.</text>
</comment>
<comment type="cofactor">
    <cofactor evidence="1 14">
        <name>FAD</name>
        <dbReference type="ChEBI" id="CHEBI:57692"/>
    </cofactor>
</comment>
<dbReference type="GO" id="GO:0050660">
    <property type="term" value="F:flavin adenine dinucleotide binding"/>
    <property type="evidence" value="ECO:0007669"/>
    <property type="project" value="UniProtKB-UniRule"/>
</dbReference>
<feature type="domain" description="FAD dependent oxidoreductase" evidence="15">
    <location>
        <begin position="43"/>
        <end position="73"/>
    </location>
</feature>
<dbReference type="PRINTS" id="PR00420">
    <property type="entry name" value="RNGMNOXGNASE"/>
</dbReference>
<evidence type="ECO:0000256" key="10">
    <source>
        <dbReference type="ARBA" id="ARBA00022989"/>
    </source>
</evidence>
<dbReference type="GeneID" id="108837227"/>
<dbReference type="OrthoDB" id="1082812at2759"/>
<evidence type="ECO:0000256" key="8">
    <source>
        <dbReference type="ARBA" id="ARBA00022692"/>
    </source>
</evidence>
<keyword evidence="10 14" id="KW-1133">Transmembrane helix</keyword>
<reference evidence="18" key="2">
    <citation type="submission" date="2025-08" db="UniProtKB">
        <authorList>
            <consortium name="RefSeq"/>
        </authorList>
    </citation>
    <scope>IDENTIFICATION</scope>
    <source>
        <tissue evidence="18">Leaf</tissue>
    </source>
</reference>
<dbReference type="InterPro" id="IPR013698">
    <property type="entry name" value="Squalene_epoxidase"/>
</dbReference>
<dbReference type="GO" id="GO:0005783">
    <property type="term" value="C:endoplasmic reticulum"/>
    <property type="evidence" value="ECO:0007669"/>
    <property type="project" value="TreeGrafter"/>
</dbReference>
<dbReference type="RefSeq" id="XP_056845891.1">
    <property type="nucleotide sequence ID" value="XM_056989911.1"/>
</dbReference>
<feature type="transmembrane region" description="Helical" evidence="14">
    <location>
        <begin position="6"/>
        <end position="24"/>
    </location>
</feature>
<comment type="subcellular location">
    <subcellularLocation>
        <location evidence="3 14">Membrane</location>
        <topology evidence="3 14">Multi-pass membrane protein</topology>
    </subcellularLocation>
</comment>
<evidence type="ECO:0000313" key="18">
    <source>
        <dbReference type="RefSeq" id="XP_056845891.1"/>
    </source>
</evidence>
<dbReference type="InterPro" id="IPR040125">
    <property type="entry name" value="Squalene_monox"/>
</dbReference>
<dbReference type="InterPro" id="IPR036188">
    <property type="entry name" value="FAD/NAD-bd_sf"/>
</dbReference>
<comment type="catalytic activity">
    <reaction evidence="13 14">
        <text>squalene + reduced [NADPH--hemoprotein reductase] + O2 = (S)-2,3-epoxysqualene + oxidized [NADPH--hemoprotein reductase] + H2O + H(+)</text>
        <dbReference type="Rhea" id="RHEA:25282"/>
        <dbReference type="Rhea" id="RHEA-COMP:11964"/>
        <dbReference type="Rhea" id="RHEA-COMP:11965"/>
        <dbReference type="ChEBI" id="CHEBI:15377"/>
        <dbReference type="ChEBI" id="CHEBI:15378"/>
        <dbReference type="ChEBI" id="CHEBI:15379"/>
        <dbReference type="ChEBI" id="CHEBI:15440"/>
        <dbReference type="ChEBI" id="CHEBI:15441"/>
        <dbReference type="ChEBI" id="CHEBI:57618"/>
        <dbReference type="ChEBI" id="CHEBI:58210"/>
        <dbReference type="EC" id="1.14.14.17"/>
    </reaction>
</comment>
<evidence type="ECO:0000256" key="11">
    <source>
        <dbReference type="ARBA" id="ARBA00023002"/>
    </source>
</evidence>